<dbReference type="EMBL" id="CP094669">
    <property type="protein sequence ID" value="UOG72816.1"/>
    <property type="molecule type" value="Genomic_DNA"/>
</dbReference>
<dbReference type="Gene3D" id="2.40.100.10">
    <property type="entry name" value="Cyclophilin-like"/>
    <property type="match status" value="1"/>
</dbReference>
<evidence type="ECO:0000259" key="4">
    <source>
        <dbReference type="SMART" id="SM00797"/>
    </source>
</evidence>
<feature type="domain" description="Carboxyltransferase" evidence="4">
    <location>
        <begin position="24"/>
        <end position="321"/>
    </location>
</feature>
<keyword evidence="2" id="KW-0378">Hydrolase</keyword>
<dbReference type="Pfam" id="PF02626">
    <property type="entry name" value="CT_A_B"/>
    <property type="match status" value="1"/>
</dbReference>
<accession>A0ABY4CRC2</accession>
<dbReference type="NCBIfam" id="TIGR00724">
    <property type="entry name" value="urea_amlyse_rel"/>
    <property type="match status" value="1"/>
</dbReference>
<proteinExistence type="predicted"/>
<evidence type="ECO:0000313" key="6">
    <source>
        <dbReference type="Proteomes" id="UP000831113"/>
    </source>
</evidence>
<dbReference type="SMART" id="SM00797">
    <property type="entry name" value="AHS2"/>
    <property type="match status" value="1"/>
</dbReference>
<dbReference type="RefSeq" id="WP_243794096.1">
    <property type="nucleotide sequence ID" value="NZ_CP094669.1"/>
</dbReference>
<reference evidence="5 6" key="1">
    <citation type="submission" date="2022-03" db="EMBL/GenBank/DDBJ databases">
        <title>Hymenobactersp. isolated from the air.</title>
        <authorList>
            <person name="Won M."/>
            <person name="Kwon S.-W."/>
        </authorList>
    </citation>
    <scope>NUCLEOTIDE SEQUENCE [LARGE SCALE GENOMIC DNA]</scope>
    <source>
        <strain evidence="5 6">KACC 21982</strain>
    </source>
</reference>
<dbReference type="InterPro" id="IPR029000">
    <property type="entry name" value="Cyclophilin-like_dom_sf"/>
</dbReference>
<evidence type="ECO:0000313" key="5">
    <source>
        <dbReference type="EMBL" id="UOG72816.1"/>
    </source>
</evidence>
<gene>
    <name evidence="5" type="ORF">MTX78_11830</name>
</gene>
<evidence type="ECO:0000256" key="2">
    <source>
        <dbReference type="ARBA" id="ARBA00022801"/>
    </source>
</evidence>
<name>A0ABY4CRC2_9BACT</name>
<evidence type="ECO:0000256" key="1">
    <source>
        <dbReference type="ARBA" id="ARBA00022741"/>
    </source>
</evidence>
<keyword evidence="1" id="KW-0547">Nucleotide-binding</keyword>
<evidence type="ECO:0000256" key="3">
    <source>
        <dbReference type="ARBA" id="ARBA00022840"/>
    </source>
</evidence>
<dbReference type="InterPro" id="IPR052708">
    <property type="entry name" value="PxpC"/>
</dbReference>
<organism evidence="5 6">
    <name type="scientific">Hymenobacter tibetensis</name>
    <dbReference type="NCBI Taxonomy" id="497967"/>
    <lineage>
        <taxon>Bacteria</taxon>
        <taxon>Pseudomonadati</taxon>
        <taxon>Bacteroidota</taxon>
        <taxon>Cytophagia</taxon>
        <taxon>Cytophagales</taxon>
        <taxon>Hymenobacteraceae</taxon>
        <taxon>Hymenobacter</taxon>
    </lineage>
</organism>
<keyword evidence="6" id="KW-1185">Reference proteome</keyword>
<dbReference type="InterPro" id="IPR003778">
    <property type="entry name" value="CT_A_B"/>
</dbReference>
<sequence>MSLSVIRPGMLTTVQDAGRFGYRQAGVIVSGPMDTQALRQANLLVGNPQGAAGLEITLRGPTIQFEADHLIVLTGADLSPTLNGQPVPLRRPVAVTRGCELTFGVARSGCRAYLAVSGGLAVPEVLNSRATYLRAGIGGFEGRALQAGDVVPVAEPTELGSQLRAHLTTPHPARPWVAASWSIAPSWPVSLTRTATIRVMRGPEYNQFTETSQQAFWTQKFTVTPSSDRMGYRLHGLELQRHNHQETLSTAVTFGTVQVPAGGLPIILMADHQTTGGYPRIAQVISTDFSLLAQLPMGGKLRFQEVTLAEAHHAYLHQEQTLHQLARAIQLTVRHQ</sequence>
<dbReference type="PANTHER" id="PTHR43309:SF5">
    <property type="entry name" value="5-OXOPROLINASE SUBUNIT C"/>
    <property type="match status" value="1"/>
</dbReference>
<dbReference type="Proteomes" id="UP000831113">
    <property type="component" value="Chromosome"/>
</dbReference>
<dbReference type="PANTHER" id="PTHR43309">
    <property type="entry name" value="5-OXOPROLINASE SUBUNIT C"/>
    <property type="match status" value="1"/>
</dbReference>
<keyword evidence="3" id="KW-0067">ATP-binding</keyword>
<protein>
    <submittedName>
        <fullName evidence="5">Biotin-dependent carboxyltransferase family protein</fullName>
    </submittedName>
</protein>
<dbReference type="SUPFAM" id="SSF50891">
    <property type="entry name" value="Cyclophilin-like"/>
    <property type="match status" value="1"/>
</dbReference>